<dbReference type="OrthoDB" id="9798929at2"/>
<dbReference type="Pfam" id="PF01420">
    <property type="entry name" value="Methylase_S"/>
    <property type="match status" value="1"/>
</dbReference>
<comment type="similarity">
    <text evidence="1">Belongs to the type-I restriction system S methylase family.</text>
</comment>
<dbReference type="AlphaFoldDB" id="A0A7L5AJ61"/>
<dbReference type="InterPro" id="IPR000055">
    <property type="entry name" value="Restrct_endonuc_typeI_TRD"/>
</dbReference>
<feature type="domain" description="Type I restriction modification DNA specificity" evidence="4">
    <location>
        <begin position="21"/>
        <end position="184"/>
    </location>
</feature>
<protein>
    <recommendedName>
        <fullName evidence="4">Type I restriction modification DNA specificity domain-containing protein</fullName>
    </recommendedName>
</protein>
<dbReference type="REBASE" id="366816">
    <property type="entry name" value="S.ManZS314ORF11215P"/>
</dbReference>
<dbReference type="KEGG" id="mant:BHD05_11220"/>
<evidence type="ECO:0000256" key="1">
    <source>
        <dbReference type="ARBA" id="ARBA00010923"/>
    </source>
</evidence>
<dbReference type="PANTHER" id="PTHR30408:SF12">
    <property type="entry name" value="TYPE I RESTRICTION ENZYME MJAVIII SPECIFICITY SUBUNIT"/>
    <property type="match status" value="1"/>
</dbReference>
<dbReference type="Proteomes" id="UP000464507">
    <property type="component" value="Chromosome"/>
</dbReference>
<evidence type="ECO:0000256" key="3">
    <source>
        <dbReference type="ARBA" id="ARBA00023125"/>
    </source>
</evidence>
<keyword evidence="6" id="KW-1185">Reference proteome</keyword>
<keyword evidence="3" id="KW-0238">DNA-binding</keyword>
<dbReference type="InterPro" id="IPR052021">
    <property type="entry name" value="Type-I_RS_S_subunit"/>
</dbReference>
<dbReference type="PANTHER" id="PTHR30408">
    <property type="entry name" value="TYPE-1 RESTRICTION ENZYME ECOKI SPECIFICITY PROTEIN"/>
    <property type="match status" value="1"/>
</dbReference>
<evidence type="ECO:0000313" key="5">
    <source>
        <dbReference type="EMBL" id="QHO70126.1"/>
    </source>
</evidence>
<dbReference type="SUPFAM" id="SSF116734">
    <property type="entry name" value="DNA methylase specificity domain"/>
    <property type="match status" value="2"/>
</dbReference>
<organism evidence="5 6">
    <name type="scientific">Marisediminicola antarctica</name>
    <dbReference type="NCBI Taxonomy" id="674079"/>
    <lineage>
        <taxon>Bacteria</taxon>
        <taxon>Bacillati</taxon>
        <taxon>Actinomycetota</taxon>
        <taxon>Actinomycetes</taxon>
        <taxon>Micrococcales</taxon>
        <taxon>Microbacteriaceae</taxon>
        <taxon>Marisediminicola</taxon>
    </lineage>
</organism>
<dbReference type="GO" id="GO:0003677">
    <property type="term" value="F:DNA binding"/>
    <property type="evidence" value="ECO:0007669"/>
    <property type="project" value="UniProtKB-KW"/>
</dbReference>
<dbReference type="GO" id="GO:0009307">
    <property type="term" value="P:DNA restriction-modification system"/>
    <property type="evidence" value="ECO:0007669"/>
    <property type="project" value="UniProtKB-KW"/>
</dbReference>
<dbReference type="Gene3D" id="3.90.220.20">
    <property type="entry name" value="DNA methylase specificity domains"/>
    <property type="match status" value="2"/>
</dbReference>
<name>A0A7L5AJ61_9MICO</name>
<sequence length="408" mass="44760">MSELIGTTLGELAKSGVLVLGDGYRTRQDQFSASGYRVLRVADIDNGAVHATGPDFVHEDFARAIGAKSGQTGDVLLTTKGTVGRVAILPDIEDRIVYSPQLCFFRVIRRELLEPRFLAYWFKSAGFILQSSHMQSNTDMAPYISLTDLKSVRIDLPTLKRQRAIAEVLGALDDKIAANAKLIDLLLAVVNTEFVRRFGDRSLEVTVGTLAEVVDCLHSKKPERMPDGATLMQLNNIRDDGLVDRTSTYCVSAEDYVEWSRRFETRAWDLVITNVGRVGAVARIPDGYVAALGRNMTGIRPKDAAESGSFISAALLSRAVRREIDRRTDPGSVMSTLNVRSVPLLRLQGSSPSERNAFHEFASPFFESADAALSENASLAATRDALLPQLVSGKVRVRDAERTLSEVL</sequence>
<dbReference type="InterPro" id="IPR044946">
    <property type="entry name" value="Restrct_endonuc_typeI_TRD_sf"/>
</dbReference>
<accession>A0A7L5AJ61</accession>
<proteinExistence type="inferred from homology"/>
<evidence type="ECO:0000256" key="2">
    <source>
        <dbReference type="ARBA" id="ARBA00022747"/>
    </source>
</evidence>
<reference evidence="5 6" key="1">
    <citation type="submission" date="2016-09" db="EMBL/GenBank/DDBJ databases">
        <title>Complete genome sequence of microbes from the polar regions.</title>
        <authorList>
            <person name="Liao L."/>
            <person name="Chen B."/>
        </authorList>
    </citation>
    <scope>NUCLEOTIDE SEQUENCE [LARGE SCALE GENOMIC DNA]</scope>
    <source>
        <strain evidence="5 6">ZS314</strain>
    </source>
</reference>
<dbReference type="EMBL" id="CP017146">
    <property type="protein sequence ID" value="QHO70126.1"/>
    <property type="molecule type" value="Genomic_DNA"/>
</dbReference>
<evidence type="ECO:0000259" key="4">
    <source>
        <dbReference type="Pfam" id="PF01420"/>
    </source>
</evidence>
<evidence type="ECO:0000313" key="6">
    <source>
        <dbReference type="Proteomes" id="UP000464507"/>
    </source>
</evidence>
<gene>
    <name evidence="5" type="ORF">BHD05_11220</name>
</gene>
<keyword evidence="2" id="KW-0680">Restriction system</keyword>